<proteinExistence type="inferred from homology"/>
<accession>A0A369TV03</accession>
<evidence type="ECO:0000256" key="2">
    <source>
        <dbReference type="ARBA" id="ARBA00022694"/>
    </source>
</evidence>
<dbReference type="AlphaFoldDB" id="A0A369TV03"/>
<dbReference type="InterPro" id="IPR025867">
    <property type="entry name" value="MnmE_helical"/>
</dbReference>
<dbReference type="InterPro" id="IPR018948">
    <property type="entry name" value="GTP-bd_TrmE_N"/>
</dbReference>
<keyword evidence="4 7" id="KW-0378">Hydrolase</keyword>
<feature type="binding site" evidence="7">
    <location>
        <position position="248"/>
    </location>
    <ligand>
        <name>K(+)</name>
        <dbReference type="ChEBI" id="CHEBI:29103"/>
    </ligand>
</feature>
<dbReference type="EMBL" id="QPMK01000001">
    <property type="protein sequence ID" value="RDD68275.1"/>
    <property type="molecule type" value="Genomic_DNA"/>
</dbReference>
<dbReference type="GO" id="GO:0030488">
    <property type="term" value="P:tRNA methylation"/>
    <property type="evidence" value="ECO:0007669"/>
    <property type="project" value="TreeGrafter"/>
</dbReference>
<name>A0A369TV03_9RHOB</name>
<reference evidence="9 10" key="1">
    <citation type="submission" date="2018-07" db="EMBL/GenBank/DDBJ databases">
        <title>Thalassococcus profundi sp. nov., a marine bacterium isolated from deep seawater of Okinawa Trough.</title>
        <authorList>
            <person name="Yu M."/>
        </authorList>
    </citation>
    <scope>NUCLEOTIDE SEQUENCE [LARGE SCALE GENOMIC DNA]</scope>
    <source>
        <strain evidence="9 10">WRAS1</strain>
    </source>
</reference>
<feature type="binding site" evidence="7">
    <location>
        <position position="428"/>
    </location>
    <ligand>
        <name>(6S)-5-formyl-5,6,7,8-tetrahydrofolate</name>
        <dbReference type="ChEBI" id="CHEBI:57457"/>
    </ligand>
</feature>
<feature type="binding site" evidence="7">
    <location>
        <begin position="224"/>
        <end position="229"/>
    </location>
    <ligand>
        <name>GTP</name>
        <dbReference type="ChEBI" id="CHEBI:37565"/>
    </ligand>
</feature>
<dbReference type="NCBIfam" id="NF003661">
    <property type="entry name" value="PRK05291.1-3"/>
    <property type="match status" value="1"/>
</dbReference>
<dbReference type="InterPro" id="IPR027266">
    <property type="entry name" value="TrmE/GcvT-like"/>
</dbReference>
<feature type="binding site" evidence="7">
    <location>
        <begin position="243"/>
        <end position="249"/>
    </location>
    <ligand>
        <name>GTP</name>
        <dbReference type="ChEBI" id="CHEBI:37565"/>
    </ligand>
</feature>
<keyword evidence="3 7" id="KW-0547">Nucleotide-binding</keyword>
<feature type="binding site" evidence="7">
    <location>
        <position position="249"/>
    </location>
    <ligand>
        <name>Mg(2+)</name>
        <dbReference type="ChEBI" id="CHEBI:18420"/>
    </ligand>
</feature>
<dbReference type="PROSITE" id="PS51709">
    <property type="entry name" value="G_TRME"/>
    <property type="match status" value="1"/>
</dbReference>
<dbReference type="Proteomes" id="UP000253977">
    <property type="component" value="Unassembled WGS sequence"/>
</dbReference>
<dbReference type="CDD" id="cd14858">
    <property type="entry name" value="TrmE_N"/>
    <property type="match status" value="1"/>
</dbReference>
<comment type="cofactor">
    <cofactor evidence="7">
        <name>K(+)</name>
        <dbReference type="ChEBI" id="CHEBI:29103"/>
    </cofactor>
    <text evidence="7">Binds 1 potassium ion per subunit.</text>
</comment>
<dbReference type="GO" id="GO:0002098">
    <property type="term" value="P:tRNA wobble uridine modification"/>
    <property type="evidence" value="ECO:0007669"/>
    <property type="project" value="TreeGrafter"/>
</dbReference>
<evidence type="ECO:0000256" key="1">
    <source>
        <dbReference type="ARBA" id="ARBA00011043"/>
    </source>
</evidence>
<dbReference type="CDD" id="cd04164">
    <property type="entry name" value="trmE"/>
    <property type="match status" value="1"/>
</dbReference>
<dbReference type="InterPro" id="IPR027417">
    <property type="entry name" value="P-loop_NTPase"/>
</dbReference>
<dbReference type="InterPro" id="IPR004520">
    <property type="entry name" value="GTPase_MnmE"/>
</dbReference>
<dbReference type="FunFam" id="3.30.1360.120:FF:000007">
    <property type="entry name" value="tRNA modification GTPase GTPBP3, mitochondrial"/>
    <property type="match status" value="1"/>
</dbReference>
<dbReference type="InterPro" id="IPR005225">
    <property type="entry name" value="Small_GTP-bd"/>
</dbReference>
<dbReference type="NCBIfam" id="TIGR00231">
    <property type="entry name" value="small_GTP"/>
    <property type="match status" value="1"/>
</dbReference>
<dbReference type="GO" id="GO:0003924">
    <property type="term" value="F:GTPase activity"/>
    <property type="evidence" value="ECO:0007669"/>
    <property type="project" value="UniProtKB-UniRule"/>
</dbReference>
<comment type="subunit">
    <text evidence="7">Homodimer. Heterotetramer of two MnmE and two MnmG subunits.</text>
</comment>
<keyword evidence="5 7" id="KW-0630">Potassium</keyword>
<dbReference type="SUPFAM" id="SSF52540">
    <property type="entry name" value="P-loop containing nucleoside triphosphate hydrolases"/>
    <property type="match status" value="1"/>
</dbReference>
<keyword evidence="6 7" id="KW-0342">GTP-binding</keyword>
<dbReference type="PANTHER" id="PTHR42714">
    <property type="entry name" value="TRNA MODIFICATION GTPASE GTPBP3"/>
    <property type="match status" value="1"/>
</dbReference>
<evidence type="ECO:0000256" key="7">
    <source>
        <dbReference type="HAMAP-Rule" id="MF_00379"/>
    </source>
</evidence>
<feature type="binding site" evidence="7">
    <location>
        <position position="228"/>
    </location>
    <ligand>
        <name>Mg(2+)</name>
        <dbReference type="ChEBI" id="CHEBI:18420"/>
    </ligand>
</feature>
<feature type="binding site" evidence="7">
    <location>
        <position position="245"/>
    </location>
    <ligand>
        <name>K(+)</name>
        <dbReference type="ChEBI" id="CHEBI:29103"/>
    </ligand>
</feature>
<dbReference type="SUPFAM" id="SSF116878">
    <property type="entry name" value="TrmE connector domain"/>
    <property type="match status" value="1"/>
</dbReference>
<dbReference type="Pfam" id="PF10396">
    <property type="entry name" value="TrmE_N"/>
    <property type="match status" value="1"/>
</dbReference>
<feature type="binding site" evidence="7">
    <location>
        <position position="243"/>
    </location>
    <ligand>
        <name>K(+)</name>
        <dbReference type="ChEBI" id="CHEBI:29103"/>
    </ligand>
</feature>
<organism evidence="9 10">
    <name type="scientific">Thalassococcus profundi</name>
    <dbReference type="NCBI Taxonomy" id="2282382"/>
    <lineage>
        <taxon>Bacteria</taxon>
        <taxon>Pseudomonadati</taxon>
        <taxon>Pseudomonadota</taxon>
        <taxon>Alphaproteobacteria</taxon>
        <taxon>Rhodobacterales</taxon>
        <taxon>Roseobacteraceae</taxon>
        <taxon>Thalassococcus</taxon>
    </lineage>
</organism>
<comment type="function">
    <text evidence="7">Exhibits a very high intrinsic GTPase hydrolysis rate. Involved in the addition of a carboxymethylaminomethyl (cmnm) group at the wobble position (U34) of certain tRNAs, forming tRNA-cmnm(5)s(2)U34.</text>
</comment>
<keyword evidence="2 7" id="KW-0819">tRNA processing</keyword>
<dbReference type="Pfam" id="PF12631">
    <property type="entry name" value="MnmE_helical"/>
    <property type="match status" value="1"/>
</dbReference>
<dbReference type="Gene3D" id="3.30.1360.120">
    <property type="entry name" value="Probable tRNA modification gtpase trme, domain 1"/>
    <property type="match status" value="1"/>
</dbReference>
<dbReference type="GO" id="GO:0005525">
    <property type="term" value="F:GTP binding"/>
    <property type="evidence" value="ECO:0007669"/>
    <property type="project" value="UniProtKB-UniRule"/>
</dbReference>
<comment type="subcellular location">
    <subcellularLocation>
        <location evidence="7">Cytoplasm</location>
    </subcellularLocation>
</comment>
<evidence type="ECO:0000259" key="8">
    <source>
        <dbReference type="PROSITE" id="PS51709"/>
    </source>
</evidence>
<dbReference type="Gene3D" id="3.40.50.300">
    <property type="entry name" value="P-loop containing nucleotide triphosphate hydrolases"/>
    <property type="match status" value="1"/>
</dbReference>
<evidence type="ECO:0000256" key="4">
    <source>
        <dbReference type="ARBA" id="ARBA00022801"/>
    </source>
</evidence>
<keyword evidence="7" id="KW-0479">Metal-binding</keyword>
<dbReference type="InterPro" id="IPR006073">
    <property type="entry name" value="GTP-bd"/>
</dbReference>
<feature type="binding site" evidence="7">
    <location>
        <begin position="268"/>
        <end position="271"/>
    </location>
    <ligand>
        <name>GTP</name>
        <dbReference type="ChEBI" id="CHEBI:37565"/>
    </ligand>
</feature>
<feature type="binding site" evidence="7">
    <location>
        <position position="224"/>
    </location>
    <ligand>
        <name>K(+)</name>
        <dbReference type="ChEBI" id="CHEBI:29103"/>
    </ligand>
</feature>
<feature type="binding site" evidence="7">
    <location>
        <position position="78"/>
    </location>
    <ligand>
        <name>(6S)-5-formyl-5,6,7,8-tetrahydrofolate</name>
        <dbReference type="ChEBI" id="CHEBI:57457"/>
    </ligand>
</feature>
<feature type="binding site" evidence="7">
    <location>
        <position position="118"/>
    </location>
    <ligand>
        <name>(6S)-5-formyl-5,6,7,8-tetrahydrofolate</name>
        <dbReference type="ChEBI" id="CHEBI:57457"/>
    </ligand>
</feature>
<dbReference type="InterPro" id="IPR027368">
    <property type="entry name" value="MnmE_dom2"/>
</dbReference>
<keyword evidence="7" id="KW-0963">Cytoplasm</keyword>
<dbReference type="RefSeq" id="WP_114509255.1">
    <property type="nucleotide sequence ID" value="NZ_QPMK01000001.1"/>
</dbReference>
<keyword evidence="7" id="KW-0460">Magnesium</keyword>
<feature type="binding site" evidence="7">
    <location>
        <position position="20"/>
    </location>
    <ligand>
        <name>(6S)-5-formyl-5,6,7,8-tetrahydrofolate</name>
        <dbReference type="ChEBI" id="CHEBI:57457"/>
    </ligand>
</feature>
<dbReference type="GO" id="GO:0046872">
    <property type="term" value="F:metal ion binding"/>
    <property type="evidence" value="ECO:0007669"/>
    <property type="project" value="UniProtKB-KW"/>
</dbReference>
<comment type="caution">
    <text evidence="7">Lacks conserved residue(s) required for the propagation of feature annotation.</text>
</comment>
<dbReference type="Pfam" id="PF01926">
    <property type="entry name" value="MMR_HSR1"/>
    <property type="match status" value="1"/>
</dbReference>
<evidence type="ECO:0000313" key="9">
    <source>
        <dbReference type="EMBL" id="RDD68275.1"/>
    </source>
</evidence>
<dbReference type="OrthoDB" id="9805918at2"/>
<dbReference type="HAMAP" id="MF_00379">
    <property type="entry name" value="GTPase_MnmE"/>
    <property type="match status" value="1"/>
</dbReference>
<evidence type="ECO:0000256" key="5">
    <source>
        <dbReference type="ARBA" id="ARBA00022958"/>
    </source>
</evidence>
<dbReference type="InterPro" id="IPR031168">
    <property type="entry name" value="G_TrmE"/>
</dbReference>
<comment type="similarity">
    <text evidence="1 7">Belongs to the TRAFAC class TrmE-Era-EngA-EngB-Septin-like GTPase superfamily. TrmE GTPase family.</text>
</comment>
<evidence type="ECO:0000256" key="6">
    <source>
        <dbReference type="ARBA" id="ARBA00023134"/>
    </source>
</evidence>
<sequence length="428" mass="46108">METIFALATAQGKSGVAVVRISGPSATAALQRLSDVPVPDARRASVRRLQSAEGVFLDEALVLTFEDGSSFTGEDVVELHLHGSIAVIRAVLSELADMSDLRSAAPGEFTRRALENGRLDLTQVEGLADLIEAETESQRKQALRVLSGDLGARVREWRQDLVRAASLLEAVIDFADEEVPTDVTPEVGALLTRVRTRISDELTGMRRAERIREGFEVAIIGAPNVGKSTLLNALAGREAAITSDVAGTTRDVIEVRMDLGGVPVTLLDTAGLRDTTDAVEAIGVKRARERAGTADLRVHLIASEAALPEGREEIDILRIAKDDAGAHRLGISGRTGFGIDRLIQEITERLGEMTLNASLVTRERHRAALLEGRDALDAALDMVAQGPEFYDMTAEEIRTAARRMSALIGDMDVEALLDEIFSNFCLGK</sequence>
<comment type="caution">
    <text evidence="9">The sequence shown here is derived from an EMBL/GenBank/DDBJ whole genome shotgun (WGS) entry which is preliminary data.</text>
</comment>
<evidence type="ECO:0000256" key="3">
    <source>
        <dbReference type="ARBA" id="ARBA00022741"/>
    </source>
</evidence>
<dbReference type="Gene3D" id="1.20.120.430">
    <property type="entry name" value="tRNA modification GTPase MnmE domain 2"/>
    <property type="match status" value="1"/>
</dbReference>
<dbReference type="GO" id="GO:0005737">
    <property type="term" value="C:cytoplasm"/>
    <property type="evidence" value="ECO:0007669"/>
    <property type="project" value="UniProtKB-SubCell"/>
</dbReference>
<evidence type="ECO:0000313" key="10">
    <source>
        <dbReference type="Proteomes" id="UP000253977"/>
    </source>
</evidence>
<dbReference type="EC" id="3.6.-.-" evidence="7"/>
<feature type="domain" description="TrmE-type G" evidence="8">
    <location>
        <begin position="214"/>
        <end position="351"/>
    </location>
</feature>
<dbReference type="PANTHER" id="PTHR42714:SF2">
    <property type="entry name" value="TRNA MODIFICATION GTPASE GTPBP3, MITOCHONDRIAL"/>
    <property type="match status" value="1"/>
</dbReference>
<keyword evidence="10" id="KW-1185">Reference proteome</keyword>
<gene>
    <name evidence="7" type="primary">mnmE</name>
    <name evidence="7" type="synonym">trmE</name>
    <name evidence="9" type="ORF">DU478_02045</name>
</gene>
<protein>
    <recommendedName>
        <fullName evidence="7">tRNA modification GTPase MnmE</fullName>
        <ecNumber evidence="7">3.6.-.-</ecNumber>
    </recommendedName>
</protein>